<evidence type="ECO:0000313" key="3">
    <source>
        <dbReference type="Proteomes" id="UP000290289"/>
    </source>
</evidence>
<proteinExistence type="predicted"/>
<accession>A0A498HHS1</accession>
<evidence type="ECO:0008006" key="4">
    <source>
        <dbReference type="Google" id="ProtNLM"/>
    </source>
</evidence>
<dbReference type="Proteomes" id="UP000290289">
    <property type="component" value="Chromosome 17"/>
</dbReference>
<comment type="caution">
    <text evidence="2">The sequence shown here is derived from an EMBL/GenBank/DDBJ whole genome shotgun (WGS) entry which is preliminary data.</text>
</comment>
<evidence type="ECO:0000256" key="1">
    <source>
        <dbReference type="SAM" id="Phobius"/>
    </source>
</evidence>
<protein>
    <recommendedName>
        <fullName evidence="4">EGF-like domain-containing protein</fullName>
    </recommendedName>
</protein>
<organism evidence="2 3">
    <name type="scientific">Malus domestica</name>
    <name type="common">Apple</name>
    <name type="synonym">Pyrus malus</name>
    <dbReference type="NCBI Taxonomy" id="3750"/>
    <lineage>
        <taxon>Eukaryota</taxon>
        <taxon>Viridiplantae</taxon>
        <taxon>Streptophyta</taxon>
        <taxon>Embryophyta</taxon>
        <taxon>Tracheophyta</taxon>
        <taxon>Spermatophyta</taxon>
        <taxon>Magnoliopsida</taxon>
        <taxon>eudicotyledons</taxon>
        <taxon>Gunneridae</taxon>
        <taxon>Pentapetalae</taxon>
        <taxon>rosids</taxon>
        <taxon>fabids</taxon>
        <taxon>Rosales</taxon>
        <taxon>Rosaceae</taxon>
        <taxon>Amygdaloideae</taxon>
        <taxon>Maleae</taxon>
        <taxon>Malus</taxon>
    </lineage>
</organism>
<keyword evidence="3" id="KW-1185">Reference proteome</keyword>
<dbReference type="PANTHER" id="PTHR33881:SF17">
    <property type="entry name" value="EGF-LIKE DOMAIN-CONTAINING PROTEIN"/>
    <property type="match status" value="1"/>
</dbReference>
<feature type="transmembrane region" description="Helical" evidence="1">
    <location>
        <begin position="12"/>
        <end position="30"/>
    </location>
</feature>
<sequence>MIMKTFSLNFNLIYFQYLFLLALFTFYSTIGSTQKIPIPSDPIGDIVCEVVHCGQGVCKVSNETLLGFDCECNPGWKKIPIGPFTYPACVIPNCTVNFQCDGSASPPPPPAPVVPPPDRYFLSSGFWLASWSLSTMSWRMKVMVERRARLGIEEVEDLSCEFVWCGDGTCVANRTGHICQCPEGTWNLLDTPELACFKACYLGGDCKSKGFGAPEKSDTASSLKYSVTLE</sequence>
<dbReference type="AlphaFoldDB" id="A0A498HHS1"/>
<keyword evidence="1" id="KW-0812">Transmembrane</keyword>
<evidence type="ECO:0000313" key="2">
    <source>
        <dbReference type="EMBL" id="RXH69055.1"/>
    </source>
</evidence>
<gene>
    <name evidence="2" type="ORF">DVH24_031388</name>
</gene>
<name>A0A498HHS1_MALDO</name>
<dbReference type="EMBL" id="RDQH01000343">
    <property type="protein sequence ID" value="RXH69055.1"/>
    <property type="molecule type" value="Genomic_DNA"/>
</dbReference>
<dbReference type="PANTHER" id="PTHR33881">
    <property type="entry name" value="NEUROGENIC LOCUS NOTCH-LIKE PROTEIN"/>
    <property type="match status" value="1"/>
</dbReference>
<keyword evidence="1" id="KW-0472">Membrane</keyword>
<keyword evidence="1" id="KW-1133">Transmembrane helix</keyword>
<reference evidence="2 3" key="1">
    <citation type="submission" date="2018-10" db="EMBL/GenBank/DDBJ databases">
        <title>A high-quality apple genome assembly.</title>
        <authorList>
            <person name="Hu J."/>
        </authorList>
    </citation>
    <scope>NUCLEOTIDE SEQUENCE [LARGE SCALE GENOMIC DNA]</scope>
    <source>
        <strain evidence="3">cv. HFTH1</strain>
        <tissue evidence="2">Young leaf</tissue>
    </source>
</reference>